<accession>A0A1D8D6I6</accession>
<reference evidence="2" key="1">
    <citation type="submission" date="2016-07" db="EMBL/GenBank/DDBJ databases">
        <title>genome sequence of Naegleria fowleri mitochondria.</title>
        <authorList>
            <person name="Greninger A.L."/>
            <person name="Jerome K."/>
            <person name="Dixon T."/>
        </authorList>
    </citation>
    <scope>NUCLEOTIDE SEQUENCE</scope>
    <source>
        <strain evidence="2">V511</strain>
    </source>
</reference>
<reference evidence="3" key="2">
    <citation type="submission" date="2016-07" db="EMBL/GenBank/DDBJ databases">
        <title>genome sequences of Naegleria fowleri mitochondria.</title>
        <authorList>
            <person name="Greninger A.L."/>
            <person name="Jerome K."/>
            <person name="Dixon T."/>
        </authorList>
    </citation>
    <scope>NUCLEOTIDE SEQUENCE</scope>
    <source>
        <strain evidence="3">V419</strain>
    </source>
</reference>
<proteinExistence type="predicted"/>
<sequence length="215" mass="26714">MILLVKFYFYFFLYFFIICSYRLLEYYDHFIYNYLLVMHISLVIISYVLFFILFINQLRNFIHRNLYLEINSFFSLMGIYYSTLTIFIGTLWAFSIWKSLLFFDSRIFFILLLILYFIINIFLSYLSFYYRFLFFFFLITNLFLLRIKNNWSSQIHQTNSFFFFIYNLPIVDSYYASIFFSVIILYTLYLLYLVNIFSLFKTIQLKNILDYVYNK</sequence>
<dbReference type="AlphaFoldDB" id="A0A1D8D6I6"/>
<feature type="transmembrane region" description="Helical" evidence="1">
    <location>
        <begin position="66"/>
        <end position="94"/>
    </location>
</feature>
<dbReference type="EMBL" id="KX580902">
    <property type="protein sequence ID" value="AOS85627.1"/>
    <property type="molecule type" value="Genomic_DNA"/>
</dbReference>
<keyword evidence="3" id="KW-0496">Mitochondrion</keyword>
<keyword evidence="1" id="KW-1133">Transmembrane helix</keyword>
<keyword evidence="1" id="KW-0472">Membrane</keyword>
<dbReference type="EMBL" id="KX580903">
    <property type="protein sequence ID" value="AOS85673.1"/>
    <property type="molecule type" value="Genomic_DNA"/>
</dbReference>
<feature type="transmembrane region" description="Helical" evidence="1">
    <location>
        <begin position="174"/>
        <end position="200"/>
    </location>
</feature>
<evidence type="ECO:0000313" key="3">
    <source>
        <dbReference type="EMBL" id="AOS85673.1"/>
    </source>
</evidence>
<gene>
    <name evidence="3" type="primary">yejU</name>
</gene>
<evidence type="ECO:0000256" key="1">
    <source>
        <dbReference type="SAM" id="Phobius"/>
    </source>
</evidence>
<feature type="transmembrane region" description="Helical" evidence="1">
    <location>
        <begin position="30"/>
        <end position="54"/>
    </location>
</feature>
<geneLocation type="mitochondrion" evidence="3"/>
<feature type="transmembrane region" description="Helical" evidence="1">
    <location>
        <begin position="7"/>
        <end position="24"/>
    </location>
</feature>
<name>A0A1D8D6I6_NAEFO</name>
<feature type="transmembrane region" description="Helical" evidence="1">
    <location>
        <begin position="128"/>
        <end position="147"/>
    </location>
</feature>
<keyword evidence="1" id="KW-0812">Transmembrane</keyword>
<evidence type="ECO:0000313" key="2">
    <source>
        <dbReference type="EMBL" id="AOS85627.1"/>
    </source>
</evidence>
<organism evidence="3">
    <name type="scientific">Naegleria fowleri</name>
    <name type="common">Brain eating amoeba</name>
    <dbReference type="NCBI Taxonomy" id="5763"/>
    <lineage>
        <taxon>Eukaryota</taxon>
        <taxon>Discoba</taxon>
        <taxon>Heterolobosea</taxon>
        <taxon>Tetramitia</taxon>
        <taxon>Eutetramitia</taxon>
        <taxon>Vahlkampfiidae</taxon>
        <taxon>Naegleria</taxon>
    </lineage>
</organism>
<protein>
    <submittedName>
        <fullName evidence="3">YejU</fullName>
    </submittedName>
</protein>
<feature type="transmembrane region" description="Helical" evidence="1">
    <location>
        <begin position="106"/>
        <end position="123"/>
    </location>
</feature>